<dbReference type="PANTHER" id="PTHR33446:SF2">
    <property type="entry name" value="PROTEIN TONB"/>
    <property type="match status" value="1"/>
</dbReference>
<sequence>MGTLVYFIQVNVFLLAFYAFYYFLLKNETFHKLNRVFLVGSLLISVVLPTVHFDSILAWLFQSEVQAPVINYYTLAEVMVLSPQVSTFSILDVLQIIYFSGFVVFASISLYKLIKTILVVKNGKFNGQPAFSFFGTVYLEENLSEEDTIWMHEYTHSAQMHYVDLILFEIAKVVFWFNPVVHFAHKSIGIIHEFLADQVACQMLDNRADYAGLLFQSHFNTPKSTIFIQPFFNQSILKTRIGMLMKNPSKKASVLKYGLLLPLFLALMTLSSLTVLKDENVKRLARMSAMEIEMQDKMAGIPISRFQITVNGVPEKVSLGELLPSPSFKEEAKIDYVEEESSNKLFDMFSGMKLLAKNLTMPRIKADTFPQKNPSDSPKGYNEIFTAVEQNPEFEGGTSAMYKWMGNNINYPKEAQIYGVEGRVFVKFVVERDGSIGQVYLLKGIGGGCDEEAIRVIKSMPKWKPGYQNGKPVAVYYNMPVVFKLSVNSKLDEPNKQPEESTIKLRTDANSFSIRGNNFGNPVYYLNNEEISNEEVKKINPDEIVSISVLKGEDAIKAKGEKGANGLIYITTKKK</sequence>
<dbReference type="Gene3D" id="3.30.1150.10">
    <property type="match status" value="1"/>
</dbReference>
<dbReference type="RefSeq" id="WP_379837385.1">
    <property type="nucleotide sequence ID" value="NZ_JBHRYQ010000001.1"/>
</dbReference>
<evidence type="ECO:0000259" key="11">
    <source>
        <dbReference type="PROSITE" id="PS52015"/>
    </source>
</evidence>
<accession>A0ABV7YV33</accession>
<feature type="transmembrane region" description="Helical" evidence="10">
    <location>
        <begin position="6"/>
        <end position="24"/>
    </location>
</feature>
<dbReference type="PANTHER" id="PTHR33446">
    <property type="entry name" value="PROTEIN TONB-RELATED"/>
    <property type="match status" value="1"/>
</dbReference>
<dbReference type="Pfam" id="PF03544">
    <property type="entry name" value="TonB_C"/>
    <property type="match status" value="1"/>
</dbReference>
<feature type="domain" description="TonB C-terminal" evidence="11">
    <location>
        <begin position="396"/>
        <end position="492"/>
    </location>
</feature>
<feature type="transmembrane region" description="Helical" evidence="10">
    <location>
        <begin position="96"/>
        <end position="114"/>
    </location>
</feature>
<keyword evidence="8 10" id="KW-1133">Transmembrane helix</keyword>
<dbReference type="InterPro" id="IPR008756">
    <property type="entry name" value="Peptidase_M56"/>
</dbReference>
<dbReference type="Proteomes" id="UP001595616">
    <property type="component" value="Unassembled WGS sequence"/>
</dbReference>
<evidence type="ECO:0000256" key="6">
    <source>
        <dbReference type="ARBA" id="ARBA00022692"/>
    </source>
</evidence>
<evidence type="ECO:0000256" key="4">
    <source>
        <dbReference type="ARBA" id="ARBA00022475"/>
    </source>
</evidence>
<evidence type="ECO:0000256" key="2">
    <source>
        <dbReference type="ARBA" id="ARBA00006555"/>
    </source>
</evidence>
<dbReference type="Gene3D" id="2.170.130.10">
    <property type="entry name" value="TonB-dependent receptor, plug domain"/>
    <property type="match status" value="1"/>
</dbReference>
<feature type="transmembrane region" description="Helical" evidence="10">
    <location>
        <begin position="36"/>
        <end position="61"/>
    </location>
</feature>
<name>A0ABV7YV33_9BACT</name>
<evidence type="ECO:0000256" key="7">
    <source>
        <dbReference type="ARBA" id="ARBA00022927"/>
    </source>
</evidence>
<dbReference type="PROSITE" id="PS52015">
    <property type="entry name" value="TONB_CTD"/>
    <property type="match status" value="1"/>
</dbReference>
<dbReference type="Pfam" id="PF05569">
    <property type="entry name" value="Peptidase_M56"/>
    <property type="match status" value="1"/>
</dbReference>
<comment type="caution">
    <text evidence="12">The sequence shown here is derived from an EMBL/GenBank/DDBJ whole genome shotgun (WGS) entry which is preliminary data.</text>
</comment>
<reference evidence="13" key="1">
    <citation type="journal article" date="2019" name="Int. J. Syst. Evol. Microbiol.">
        <title>The Global Catalogue of Microorganisms (GCM) 10K type strain sequencing project: providing services to taxonomists for standard genome sequencing and annotation.</title>
        <authorList>
            <consortium name="The Broad Institute Genomics Platform"/>
            <consortium name="The Broad Institute Genome Sequencing Center for Infectious Disease"/>
            <person name="Wu L."/>
            <person name="Ma J."/>
        </authorList>
    </citation>
    <scope>NUCLEOTIDE SEQUENCE [LARGE SCALE GENOMIC DNA]</scope>
    <source>
        <strain evidence="13">CECT 7956</strain>
    </source>
</reference>
<dbReference type="EMBL" id="JBHRYQ010000001">
    <property type="protein sequence ID" value="MFC3810885.1"/>
    <property type="molecule type" value="Genomic_DNA"/>
</dbReference>
<comment type="similarity">
    <text evidence="2">Belongs to the TonB family.</text>
</comment>
<evidence type="ECO:0000313" key="12">
    <source>
        <dbReference type="EMBL" id="MFC3810885.1"/>
    </source>
</evidence>
<keyword evidence="6 10" id="KW-0812">Transmembrane</keyword>
<proteinExistence type="inferred from homology"/>
<evidence type="ECO:0000256" key="8">
    <source>
        <dbReference type="ARBA" id="ARBA00022989"/>
    </source>
</evidence>
<organism evidence="12 13">
    <name type="scientific">Lacihabitans lacunae</name>
    <dbReference type="NCBI Taxonomy" id="1028214"/>
    <lineage>
        <taxon>Bacteria</taxon>
        <taxon>Pseudomonadati</taxon>
        <taxon>Bacteroidota</taxon>
        <taxon>Cytophagia</taxon>
        <taxon>Cytophagales</taxon>
        <taxon>Leadbetterellaceae</taxon>
        <taxon>Lacihabitans</taxon>
    </lineage>
</organism>
<dbReference type="NCBIfam" id="TIGR01352">
    <property type="entry name" value="tonB_Cterm"/>
    <property type="match status" value="1"/>
</dbReference>
<evidence type="ECO:0000256" key="5">
    <source>
        <dbReference type="ARBA" id="ARBA00022519"/>
    </source>
</evidence>
<gene>
    <name evidence="12" type="ORF">ACFOOI_09495</name>
</gene>
<keyword evidence="4" id="KW-1003">Cell membrane</keyword>
<evidence type="ECO:0000256" key="3">
    <source>
        <dbReference type="ARBA" id="ARBA00022448"/>
    </source>
</evidence>
<dbReference type="InterPro" id="IPR006260">
    <property type="entry name" value="TonB/TolA_C"/>
</dbReference>
<evidence type="ECO:0000256" key="9">
    <source>
        <dbReference type="ARBA" id="ARBA00023136"/>
    </source>
</evidence>
<evidence type="ECO:0000313" key="13">
    <source>
        <dbReference type="Proteomes" id="UP001595616"/>
    </source>
</evidence>
<dbReference type="InterPro" id="IPR037066">
    <property type="entry name" value="Plug_dom_sf"/>
</dbReference>
<keyword evidence="3" id="KW-0813">Transport</keyword>
<evidence type="ECO:0000256" key="1">
    <source>
        <dbReference type="ARBA" id="ARBA00004383"/>
    </source>
</evidence>
<feature type="transmembrane region" description="Helical" evidence="10">
    <location>
        <begin position="254"/>
        <end position="276"/>
    </location>
</feature>
<dbReference type="SUPFAM" id="SSF74653">
    <property type="entry name" value="TolA/TonB C-terminal domain"/>
    <property type="match status" value="1"/>
</dbReference>
<keyword evidence="7" id="KW-0653">Protein transport</keyword>
<keyword evidence="13" id="KW-1185">Reference proteome</keyword>
<comment type="subcellular location">
    <subcellularLocation>
        <location evidence="1">Cell inner membrane</location>
        <topology evidence="1">Single-pass membrane protein</topology>
        <orientation evidence="1">Periplasmic side</orientation>
    </subcellularLocation>
</comment>
<keyword evidence="5" id="KW-0997">Cell inner membrane</keyword>
<dbReference type="InterPro" id="IPR037682">
    <property type="entry name" value="TonB_C"/>
</dbReference>
<protein>
    <submittedName>
        <fullName evidence="12">TonB family protein</fullName>
    </submittedName>
</protein>
<dbReference type="InterPro" id="IPR051045">
    <property type="entry name" value="TonB-dependent_transducer"/>
</dbReference>
<evidence type="ECO:0000256" key="10">
    <source>
        <dbReference type="SAM" id="Phobius"/>
    </source>
</evidence>
<keyword evidence="9 10" id="KW-0472">Membrane</keyword>